<feature type="domain" description="RNA polymerase sigma-70 region 4" evidence="2">
    <location>
        <begin position="426"/>
        <end position="469"/>
    </location>
</feature>
<dbReference type="AlphaFoldDB" id="A0AAU9CS92"/>
<dbReference type="Pfam" id="PF04545">
    <property type="entry name" value="Sigma70_r4"/>
    <property type="match status" value="1"/>
</dbReference>
<feature type="coiled-coil region" evidence="1">
    <location>
        <begin position="558"/>
        <end position="585"/>
    </location>
</feature>
<dbReference type="PRINTS" id="PR00046">
    <property type="entry name" value="SIGMA70FCT"/>
</dbReference>
<evidence type="ECO:0000313" key="4">
    <source>
        <dbReference type="Proteomes" id="UP001321804"/>
    </source>
</evidence>
<evidence type="ECO:0000313" key="3">
    <source>
        <dbReference type="EMBL" id="BDR56834.1"/>
    </source>
</evidence>
<dbReference type="InterPro" id="IPR036388">
    <property type="entry name" value="WH-like_DNA-bd_sf"/>
</dbReference>
<sequence length="1095" mass="128329">MKEGVFFPNFWTKEQVKHWVDVFIRKEIKLEFNQKDNQYWFSPDILRELNLENPDSFSELTQLLSLFGISVQVDQNEDVFKKFTWDRNTCVVVDPRPIEIEHFIEEHTLLISLSKFDALKSYGTLFGLILNQITFLDSRINLEMLTQIFNDSEITIIIPLRLTIFDSKRVKVDELFNYQHNALIINHFADAGVTYLDELTSERLQKIYKMPGIGKGKQKFIENKIRNLIDFELAEDIEVVDVNQSIPIKILFDENKDRLIINSFYKNGIQNTDQITPDLLNKIFNFPGIGENKKQKILATIKSAPKIIDKQINSPELFLPILPFSHLILKDEPDDLIITINEYLRLINTLLNKKKFVVSLKDAPEKIKNFVDNKEQDEQMAIIRKALAIYFKEDFDQYPDDLIERSWHLLNDLLPNSVEYYVNEFIDQLDERSKAVLKYRKMSSDILTLEELGEKWGITRERVRQIDKKVSNVFIQWWQNHNFTLKLLVLGKCQPMTLSKYFSEENNRLIESTIIDSDLNQYFLTSDDYLQMFVDVLLPILLDGQIHSIAEIKQVFENNHLELKADEFNQAIDNLNYRLDQDNRRLISTKRVPKIKIIEEYCSYRKTKIIDVDEYDQINEWSKEKLGYEAFPSLRAFQGRLSNQSEYIPIGKGKYKLFEKENYDLVIFERAKKLVDDHFADGYHYVRDAWLFEQLKEDLPKSMTTDEFYQIFQRLYPVDFVYSPGRNNDIFVLGSQPLTIGEQIVEFLKTQNHPVSLGNLKKQFGWANYTLQQEAAKNLEIVLNGQNVMWLDVNFAKEFLGDSLTDYLNRELKIYPILSLKIFYHNYIELWPEEAELTNTDDKMALASFINALNLDVEVSGEFILRKTYQPTLKREPADLWPQYLKVHVKNQLTLKEIKQIFIDAGMGEGTWNLRGNDDLKKSGLIPVSSKFYADKDNMKRNDTIDQAVQDKIEQLLSNQDFLAVNALTPDSFHDLPDVNFEWTPELLASFAEILGYNCFSWSGDFFKMPCYVVTRSTASYTSIEDVILKQIKGWMKDDNYEPHLYDLASSKGLVPSRNEFSKKCFPKRFYSSKNLEVDENRSIVLNTKKVLADL</sequence>
<evidence type="ECO:0000256" key="1">
    <source>
        <dbReference type="SAM" id="Coils"/>
    </source>
</evidence>
<proteinExistence type="predicted"/>
<gene>
    <name evidence="3" type="ORF">KIMC2_13960</name>
</gene>
<dbReference type="SUPFAM" id="SSF88659">
    <property type="entry name" value="Sigma3 and sigma4 domains of RNA polymerase sigma factors"/>
    <property type="match status" value="1"/>
</dbReference>
<dbReference type="InterPro" id="IPR007630">
    <property type="entry name" value="RNA_pol_sigma70_r4"/>
</dbReference>
<dbReference type="GO" id="GO:0003700">
    <property type="term" value="F:DNA-binding transcription factor activity"/>
    <property type="evidence" value="ECO:0007669"/>
    <property type="project" value="InterPro"/>
</dbReference>
<accession>A0AAU9CS92</accession>
<name>A0AAU9CS92_9LACO</name>
<dbReference type="EMBL" id="AP026801">
    <property type="protein sequence ID" value="BDR56834.1"/>
    <property type="molecule type" value="Genomic_DNA"/>
</dbReference>
<dbReference type="RefSeq" id="WP_317695361.1">
    <property type="nucleotide sequence ID" value="NZ_AP026801.1"/>
</dbReference>
<dbReference type="KEGG" id="xak:KIMC2_13960"/>
<evidence type="ECO:0000259" key="2">
    <source>
        <dbReference type="Pfam" id="PF04545"/>
    </source>
</evidence>
<dbReference type="InterPro" id="IPR000943">
    <property type="entry name" value="RNA_pol_sigma70"/>
</dbReference>
<dbReference type="Proteomes" id="UP001321804">
    <property type="component" value="Chromosome"/>
</dbReference>
<keyword evidence="4" id="KW-1185">Reference proteome</keyword>
<protein>
    <recommendedName>
        <fullName evidence="2">RNA polymerase sigma-70 region 4 domain-containing protein</fullName>
    </recommendedName>
</protein>
<reference evidence="3 4" key="1">
    <citation type="journal article" date="2023" name="Microbiol. Spectr.">
        <title>Symbiosis of Carpenter Bees with Uncharacterized Lactic Acid Bacteria Showing NAD Auxotrophy.</title>
        <authorList>
            <person name="Kawasaki S."/>
            <person name="Ozawa K."/>
            <person name="Mori T."/>
            <person name="Yamamoto A."/>
            <person name="Ito M."/>
            <person name="Ohkuma M."/>
            <person name="Sakamoto M."/>
            <person name="Matsutani M."/>
        </authorList>
    </citation>
    <scope>NUCLEOTIDE SEQUENCE [LARGE SCALE GENOMIC DNA]</scope>
    <source>
        <strain evidence="3 4">KimC2</strain>
    </source>
</reference>
<dbReference type="Gene3D" id="1.10.10.10">
    <property type="entry name" value="Winged helix-like DNA-binding domain superfamily/Winged helix DNA-binding domain"/>
    <property type="match status" value="1"/>
</dbReference>
<dbReference type="GO" id="GO:0006352">
    <property type="term" value="P:DNA-templated transcription initiation"/>
    <property type="evidence" value="ECO:0007669"/>
    <property type="project" value="InterPro"/>
</dbReference>
<keyword evidence="1" id="KW-0175">Coiled coil</keyword>
<dbReference type="InterPro" id="IPR013324">
    <property type="entry name" value="RNA_pol_sigma_r3/r4-like"/>
</dbReference>
<organism evidence="3 4">
    <name type="scientific">Xylocopilactobacillus apis</name>
    <dbReference type="NCBI Taxonomy" id="2932183"/>
    <lineage>
        <taxon>Bacteria</taxon>
        <taxon>Bacillati</taxon>
        <taxon>Bacillota</taxon>
        <taxon>Bacilli</taxon>
        <taxon>Lactobacillales</taxon>
        <taxon>Lactobacillaceae</taxon>
        <taxon>Xylocopilactobacillus</taxon>
    </lineage>
</organism>